<protein>
    <recommendedName>
        <fullName evidence="1">N-acetyltransferase domain-containing protein</fullName>
    </recommendedName>
</protein>
<dbReference type="SUPFAM" id="SSF55729">
    <property type="entry name" value="Acyl-CoA N-acyltransferases (Nat)"/>
    <property type="match status" value="1"/>
</dbReference>
<evidence type="ECO:0000313" key="3">
    <source>
        <dbReference type="Proteomes" id="UP000034127"/>
    </source>
</evidence>
<dbReference type="CDD" id="cd04301">
    <property type="entry name" value="NAT_SF"/>
    <property type="match status" value="1"/>
</dbReference>
<dbReference type="InterPro" id="IPR000182">
    <property type="entry name" value="GNAT_dom"/>
</dbReference>
<feature type="domain" description="N-acetyltransferase" evidence="1">
    <location>
        <begin position="42"/>
        <end position="114"/>
    </location>
</feature>
<sequence length="148" mass="16469">MAEKPYSLLFQGSAYDWPQLGLGLNAETPVSSDKLNAIAVQNESDPNNIYILLLKNPSLIIGYAFATRISDDSAKAEMIAVSPAYRGKGCMGILMDGLEAALSQRRFSFVEMDATKRLNVNKSINNHYKNRVVSSKEGRDTTYFRIRL</sequence>
<comment type="caution">
    <text evidence="2">The sequence shown here is derived from an EMBL/GenBank/DDBJ whole genome shotgun (WGS) entry which is preliminary data.</text>
</comment>
<reference evidence="2 3" key="1">
    <citation type="journal article" date="2015" name="Nature">
        <title>rRNA introns, odd ribosomes, and small enigmatic genomes across a large radiation of phyla.</title>
        <authorList>
            <person name="Brown C.T."/>
            <person name="Hug L.A."/>
            <person name="Thomas B.C."/>
            <person name="Sharon I."/>
            <person name="Castelle C.J."/>
            <person name="Singh A."/>
            <person name="Wilkins M.J."/>
            <person name="Williams K.H."/>
            <person name="Banfield J.F."/>
        </authorList>
    </citation>
    <scope>NUCLEOTIDE SEQUENCE [LARGE SCALE GENOMIC DNA]</scope>
</reference>
<evidence type="ECO:0000259" key="1">
    <source>
        <dbReference type="Pfam" id="PF00583"/>
    </source>
</evidence>
<gene>
    <name evidence="2" type="ORF">UR63_C0058G0005</name>
</gene>
<dbReference type="InterPro" id="IPR016181">
    <property type="entry name" value="Acyl_CoA_acyltransferase"/>
</dbReference>
<dbReference type="AlphaFoldDB" id="A0A0G0B7E6"/>
<dbReference type="Gene3D" id="3.40.630.30">
    <property type="match status" value="1"/>
</dbReference>
<organism evidence="2 3">
    <name type="scientific">Candidatus Roizmanbacteria bacterium GW2011_GWC2_35_12</name>
    <dbReference type="NCBI Taxonomy" id="1618485"/>
    <lineage>
        <taxon>Bacteria</taxon>
        <taxon>Candidatus Roizmaniibacteriota</taxon>
    </lineage>
</organism>
<dbReference type="Pfam" id="PF00583">
    <property type="entry name" value="Acetyltransf_1"/>
    <property type="match status" value="1"/>
</dbReference>
<dbReference type="EMBL" id="LBPX01000058">
    <property type="protein sequence ID" value="KKP65308.1"/>
    <property type="molecule type" value="Genomic_DNA"/>
</dbReference>
<evidence type="ECO:0000313" key="2">
    <source>
        <dbReference type="EMBL" id="KKP65308.1"/>
    </source>
</evidence>
<dbReference type="GO" id="GO:0016747">
    <property type="term" value="F:acyltransferase activity, transferring groups other than amino-acyl groups"/>
    <property type="evidence" value="ECO:0007669"/>
    <property type="project" value="InterPro"/>
</dbReference>
<proteinExistence type="predicted"/>
<name>A0A0G0B7E6_9BACT</name>
<accession>A0A0G0B7E6</accession>
<dbReference type="Proteomes" id="UP000034127">
    <property type="component" value="Unassembled WGS sequence"/>
</dbReference>